<dbReference type="InterPro" id="IPR018122">
    <property type="entry name" value="TF_fork_head_CS_1"/>
</dbReference>
<dbReference type="InterPro" id="IPR036388">
    <property type="entry name" value="WH-like_DNA-bd_sf"/>
</dbReference>
<keyword evidence="5 6" id="KW-0539">Nucleus</keyword>
<gene>
    <name evidence="9" type="ORF">TCMB3V08_LOCUS8415</name>
</gene>
<feature type="compositionally biased region" description="Low complexity" evidence="7">
    <location>
        <begin position="500"/>
        <end position="509"/>
    </location>
</feature>
<evidence type="ECO:0000256" key="5">
    <source>
        <dbReference type="ARBA" id="ARBA00023242"/>
    </source>
</evidence>
<dbReference type="GO" id="GO:0003700">
    <property type="term" value="F:DNA-binding transcription factor activity"/>
    <property type="evidence" value="ECO:0007669"/>
    <property type="project" value="InterPro"/>
</dbReference>
<evidence type="ECO:0000256" key="4">
    <source>
        <dbReference type="ARBA" id="ARBA00023163"/>
    </source>
</evidence>
<protein>
    <submittedName>
        <fullName evidence="9">(California timema) hypothetical protein</fullName>
    </submittedName>
</protein>
<evidence type="ECO:0000256" key="1">
    <source>
        <dbReference type="ARBA" id="ARBA00004123"/>
    </source>
</evidence>
<dbReference type="PROSITE" id="PS00657">
    <property type="entry name" value="FORK_HEAD_1"/>
    <property type="match status" value="1"/>
</dbReference>
<feature type="region of interest" description="Disordered" evidence="7">
    <location>
        <begin position="812"/>
        <end position="1052"/>
    </location>
</feature>
<feature type="DNA-binding region" description="Fork-head" evidence="6">
    <location>
        <begin position="226"/>
        <end position="315"/>
    </location>
</feature>
<dbReference type="PANTHER" id="PTHR13962">
    <property type="entry name" value="FORKHEAD BOX PROTEIN N3-LIKE PROTEIN-RELATED"/>
    <property type="match status" value="1"/>
</dbReference>
<dbReference type="SMART" id="SM00339">
    <property type="entry name" value="FH"/>
    <property type="match status" value="1"/>
</dbReference>
<proteinExistence type="predicted"/>
<feature type="compositionally biased region" description="Basic residues" evidence="7">
    <location>
        <begin position="580"/>
        <end position="594"/>
    </location>
</feature>
<reference evidence="9" key="1">
    <citation type="submission" date="2020-11" db="EMBL/GenBank/DDBJ databases">
        <authorList>
            <person name="Tran Van P."/>
        </authorList>
    </citation>
    <scope>NUCLEOTIDE SEQUENCE</scope>
</reference>
<evidence type="ECO:0000256" key="3">
    <source>
        <dbReference type="ARBA" id="ARBA00023125"/>
    </source>
</evidence>
<feature type="compositionally biased region" description="Polar residues" evidence="7">
    <location>
        <begin position="472"/>
        <end position="490"/>
    </location>
</feature>
<evidence type="ECO:0000256" key="2">
    <source>
        <dbReference type="ARBA" id="ARBA00023015"/>
    </source>
</evidence>
<dbReference type="Gene3D" id="1.10.10.10">
    <property type="entry name" value="Winged helix-like DNA-binding domain superfamily/Winged helix DNA-binding domain"/>
    <property type="match status" value="1"/>
</dbReference>
<keyword evidence="2" id="KW-0805">Transcription regulation</keyword>
<feature type="compositionally biased region" description="Pro residues" evidence="7">
    <location>
        <begin position="870"/>
        <end position="890"/>
    </location>
</feature>
<comment type="subcellular location">
    <subcellularLocation>
        <location evidence="1 6">Nucleus</location>
    </subcellularLocation>
</comment>
<feature type="compositionally biased region" description="Pro residues" evidence="7">
    <location>
        <begin position="897"/>
        <end position="908"/>
    </location>
</feature>
<evidence type="ECO:0000256" key="6">
    <source>
        <dbReference type="PROSITE-ProRule" id="PRU00089"/>
    </source>
</evidence>
<dbReference type="PROSITE" id="PS50039">
    <property type="entry name" value="FORK_HEAD_3"/>
    <property type="match status" value="1"/>
</dbReference>
<dbReference type="PANTHER" id="PTHR13962:SF22">
    <property type="entry name" value="FORKHEAD BOX PROTEIN N3-LIKE PROTEIN"/>
    <property type="match status" value="1"/>
</dbReference>
<dbReference type="InterPro" id="IPR036390">
    <property type="entry name" value="WH_DNA-bd_sf"/>
</dbReference>
<dbReference type="InterPro" id="IPR001766">
    <property type="entry name" value="Fork_head_dom"/>
</dbReference>
<accession>A0A7R9JCA9</accession>
<sequence>MMAPERPGPEDEPGVTLGQGGAVSIPVIPVFSLSSALMQLKEGDAAGNILTTVKVEKAGAERSGSEDDDLTSLSWLQDKNLLKGINLQVAVGEAQELPTSDFVDDSASEVADSTCSSGNSLSPLPSSSQSSSPSKLKHPQHMPYDPLLLSGLLSDGPLSRSKYGTWLKPDLHSLAHGLLVTALSPQQHADSRTFPKRLTRLFTSVEHDKNKLQVNNCLASIHVHSKPPYSFSCLIFMAIEDSPSKALPVKEIYSWILDHFPYFCKAPTGWKNSVRHNLSLNKCFRKVEKAPVSLHRPYKLPAENLGKGSLWMVDPVYRPNLVQALKKAPFHPYSSLERVSVSNKNRSSGSPHRTEVLVAQGNTRLPNPDLFPFLSRRLAASTADTTCLLSDMTPDDDVNAAAAMLALKHGNRMIAQKRAEWFRRIQVQDDSTPVLLDLRKKKTRASKTPQGGSNNLIPVITTSPSEDHTYSAGRTFTSTPAQQPLATTSPDEAFEEGSESNEGSSLGGEPRPVCLFPNMSLVKGIKSSSSSSDTEEQRKIAEGADALLNLAGISTRKRSHSQGEYHSDNNSSPPYSMKRVATRGRRKNSGKRGLQRVPVKKNVAGNHPRGFQRRKSMKNGGKLSTQSSWTLDLGPWTLEFDTVFKLFEEPAVPDLYRSQRGENVTDVYWHCLMFAQVSFVHVLSSVRFGRVSSHSSVITWSRMEPRIFIQGSPARMSSLRVAEANRPLDVPGVGSLRKAPVLWVSFVGAAGVSHPVRSLSEGTIRLEGERTESRWEVWIKSQQRESRWEAEELSRQRESRWEAEELSRQRESRWEAEELSRQRESRWEAEELSRQRESRWEAKELSRQRESWWEAKEQSRQRESRWETPPSNPYPETPPSNPYPETPPSNPYSETPPSNPYPETPPFNPYHETPPSNPYHETPPFNPYHETPPFNPYHETPPSNHYPETPPSNHYPETPPSNPYPETPPFNPYHETPPSNHYPETPPSNPYPETPPSNHYPETPPSNHYPETPPSNPYPETPPSNPYPETPPSNPYPETPPSNPYPETPPSNLRPITILRHLRSIAILRHLRSIPILRHLSSIPILRHLRSIPNL</sequence>
<evidence type="ECO:0000259" key="8">
    <source>
        <dbReference type="PROSITE" id="PS50039"/>
    </source>
</evidence>
<dbReference type="GO" id="GO:0005634">
    <property type="term" value="C:nucleus"/>
    <property type="evidence" value="ECO:0007669"/>
    <property type="project" value="UniProtKB-SubCell"/>
</dbReference>
<feature type="compositionally biased region" description="Polar residues" evidence="7">
    <location>
        <begin position="446"/>
        <end position="464"/>
    </location>
</feature>
<feature type="compositionally biased region" description="Pro residues" evidence="7">
    <location>
        <begin position="957"/>
        <end position="971"/>
    </location>
</feature>
<feature type="region of interest" description="Disordered" evidence="7">
    <location>
        <begin position="555"/>
        <end position="624"/>
    </location>
</feature>
<feature type="compositionally biased region" description="Low complexity" evidence="7">
    <location>
        <begin position="116"/>
        <end position="134"/>
    </location>
</feature>
<dbReference type="PROSITE" id="PS00658">
    <property type="entry name" value="FORK_HEAD_2"/>
    <property type="match status" value="1"/>
</dbReference>
<feature type="domain" description="Fork-head" evidence="8">
    <location>
        <begin position="226"/>
        <end position="315"/>
    </location>
</feature>
<keyword evidence="4" id="KW-0804">Transcription</keyword>
<feature type="compositionally biased region" description="Pro residues" evidence="7">
    <location>
        <begin position="1011"/>
        <end position="1049"/>
    </location>
</feature>
<dbReference type="PRINTS" id="PR00053">
    <property type="entry name" value="FORKHEAD"/>
</dbReference>
<keyword evidence="3 6" id="KW-0238">DNA-binding</keyword>
<feature type="compositionally biased region" description="Pro residues" evidence="7">
    <location>
        <begin position="984"/>
        <end position="995"/>
    </location>
</feature>
<name>A0A7R9JCA9_TIMCA</name>
<evidence type="ECO:0000313" key="9">
    <source>
        <dbReference type="EMBL" id="CAD7575837.1"/>
    </source>
</evidence>
<evidence type="ECO:0000256" key="7">
    <source>
        <dbReference type="SAM" id="MobiDB-lite"/>
    </source>
</evidence>
<organism evidence="9">
    <name type="scientific">Timema californicum</name>
    <name type="common">California timema</name>
    <name type="synonym">Walking stick</name>
    <dbReference type="NCBI Taxonomy" id="61474"/>
    <lineage>
        <taxon>Eukaryota</taxon>
        <taxon>Metazoa</taxon>
        <taxon>Ecdysozoa</taxon>
        <taxon>Arthropoda</taxon>
        <taxon>Hexapoda</taxon>
        <taxon>Insecta</taxon>
        <taxon>Pterygota</taxon>
        <taxon>Neoptera</taxon>
        <taxon>Polyneoptera</taxon>
        <taxon>Phasmatodea</taxon>
        <taxon>Timematodea</taxon>
        <taxon>Timematoidea</taxon>
        <taxon>Timematidae</taxon>
        <taxon>Timema</taxon>
    </lineage>
</organism>
<feature type="region of interest" description="Disordered" evidence="7">
    <location>
        <begin position="100"/>
        <end position="141"/>
    </location>
</feature>
<feature type="compositionally biased region" description="Basic and acidic residues" evidence="7">
    <location>
        <begin position="812"/>
        <end position="866"/>
    </location>
</feature>
<dbReference type="GO" id="GO:0000987">
    <property type="term" value="F:cis-regulatory region sequence-specific DNA binding"/>
    <property type="evidence" value="ECO:0007669"/>
    <property type="project" value="TreeGrafter"/>
</dbReference>
<feature type="region of interest" description="Disordered" evidence="7">
    <location>
        <begin position="442"/>
        <end position="515"/>
    </location>
</feature>
<dbReference type="AlphaFoldDB" id="A0A7R9JCA9"/>
<dbReference type="SUPFAM" id="SSF46785">
    <property type="entry name" value="Winged helix' DNA-binding domain"/>
    <property type="match status" value="1"/>
</dbReference>
<dbReference type="EMBL" id="OE183611">
    <property type="protein sequence ID" value="CAD7575837.1"/>
    <property type="molecule type" value="Genomic_DNA"/>
</dbReference>
<dbReference type="InterPro" id="IPR030456">
    <property type="entry name" value="TF_fork_head_CS_2"/>
</dbReference>
<dbReference type="InterPro" id="IPR047119">
    <property type="entry name" value="FOXN2/3-like"/>
</dbReference>
<dbReference type="Pfam" id="PF00250">
    <property type="entry name" value="Forkhead"/>
    <property type="match status" value="1"/>
</dbReference>